<keyword evidence="11" id="KW-0396">Initiation factor</keyword>
<keyword evidence="6" id="KW-0862">Zinc</keyword>
<dbReference type="InterPro" id="IPR036915">
    <property type="entry name" value="Cyclin-like_sf"/>
</dbReference>
<name>A0A443QTU1_9ACAR</name>
<dbReference type="SUPFAM" id="SSF47954">
    <property type="entry name" value="Cyclin-like"/>
    <property type="match status" value="1"/>
</dbReference>
<dbReference type="GO" id="GO:0003743">
    <property type="term" value="F:translation initiation factor activity"/>
    <property type="evidence" value="ECO:0007669"/>
    <property type="project" value="UniProtKB-KW"/>
</dbReference>
<evidence type="ECO:0000256" key="7">
    <source>
        <dbReference type="ARBA" id="ARBA00023015"/>
    </source>
</evidence>
<dbReference type="GO" id="GO:0070897">
    <property type="term" value="P:transcription preinitiation complex assembly"/>
    <property type="evidence" value="ECO:0007669"/>
    <property type="project" value="InterPro"/>
</dbReference>
<dbReference type="InterPro" id="IPR013150">
    <property type="entry name" value="TFIIB_cyclin"/>
</dbReference>
<evidence type="ECO:0000313" key="11">
    <source>
        <dbReference type="EMBL" id="RWS06421.1"/>
    </source>
</evidence>
<dbReference type="GO" id="GO:0097550">
    <property type="term" value="C:transcription preinitiation complex"/>
    <property type="evidence" value="ECO:0007669"/>
    <property type="project" value="TreeGrafter"/>
</dbReference>
<comment type="caution">
    <text evidence="11">The sequence shown here is derived from an EMBL/GenBank/DDBJ whole genome shotgun (WGS) entry which is preliminary data.</text>
</comment>
<dbReference type="GO" id="GO:0006367">
    <property type="term" value="P:transcription initiation at RNA polymerase II promoter"/>
    <property type="evidence" value="ECO:0007669"/>
    <property type="project" value="TreeGrafter"/>
</dbReference>
<evidence type="ECO:0000256" key="5">
    <source>
        <dbReference type="ARBA" id="ARBA00022771"/>
    </source>
</evidence>
<evidence type="ECO:0000256" key="2">
    <source>
        <dbReference type="ARBA" id="ARBA00010857"/>
    </source>
</evidence>
<sequence>MLKSFLKWCSSSEEPEEDLSKIIAQTVQSRANADGSRKYPKSNKFSSTDRVLIKVYKVMSNMADSINISKNITERANLLFKQFHEGNKLKSRSHKAIAAACLYIACRQEGNFRTFKEICAVSNVSKCRIGRSF</sequence>
<evidence type="ECO:0000313" key="12">
    <source>
        <dbReference type="Proteomes" id="UP000288716"/>
    </source>
</evidence>
<dbReference type="InterPro" id="IPR000812">
    <property type="entry name" value="TFIIB"/>
</dbReference>
<dbReference type="GO" id="GO:0017025">
    <property type="term" value="F:TBP-class protein binding"/>
    <property type="evidence" value="ECO:0007669"/>
    <property type="project" value="InterPro"/>
</dbReference>
<keyword evidence="11" id="KW-0648">Protein biosynthesis</keyword>
<comment type="subcellular location">
    <subcellularLocation>
        <location evidence="1">Nucleus</location>
    </subcellularLocation>
</comment>
<protein>
    <submittedName>
        <fullName evidence="11">Transcription initiation factor iib-like protein</fullName>
    </submittedName>
</protein>
<keyword evidence="3" id="KW-0479">Metal-binding</keyword>
<dbReference type="GO" id="GO:0005634">
    <property type="term" value="C:nucleus"/>
    <property type="evidence" value="ECO:0007669"/>
    <property type="project" value="UniProtKB-SubCell"/>
</dbReference>
<keyword evidence="4" id="KW-0677">Repeat</keyword>
<reference evidence="11 12" key="1">
    <citation type="journal article" date="2018" name="Gigascience">
        <title>Genomes of trombidid mites reveal novel predicted allergens and laterally-transferred genes associated with secondary metabolism.</title>
        <authorList>
            <person name="Dong X."/>
            <person name="Chaisiri K."/>
            <person name="Xia D."/>
            <person name="Armstrong S.D."/>
            <person name="Fang Y."/>
            <person name="Donnelly M.J."/>
            <person name="Kadowaki T."/>
            <person name="McGarry J.W."/>
            <person name="Darby A.C."/>
            <person name="Makepeace B.L."/>
        </authorList>
    </citation>
    <scope>NUCLEOTIDE SEQUENCE [LARGE SCALE GENOMIC DNA]</scope>
    <source>
        <strain evidence="11">UoL-UT</strain>
    </source>
</reference>
<evidence type="ECO:0000256" key="4">
    <source>
        <dbReference type="ARBA" id="ARBA00022737"/>
    </source>
</evidence>
<keyword evidence="8" id="KW-0804">Transcription</keyword>
<dbReference type="PANTHER" id="PTHR11618:SF13">
    <property type="entry name" value="TRANSCRIPTION INITIATION FACTOR IIB"/>
    <property type="match status" value="1"/>
</dbReference>
<dbReference type="STRING" id="299467.A0A443QTU1"/>
<evidence type="ECO:0000256" key="9">
    <source>
        <dbReference type="ARBA" id="ARBA00023242"/>
    </source>
</evidence>
<dbReference type="GO" id="GO:0008270">
    <property type="term" value="F:zinc ion binding"/>
    <property type="evidence" value="ECO:0007669"/>
    <property type="project" value="UniProtKB-KW"/>
</dbReference>
<dbReference type="PRINTS" id="PR00685">
    <property type="entry name" value="TIFACTORIIB"/>
</dbReference>
<dbReference type="EMBL" id="NCKV01052071">
    <property type="protein sequence ID" value="RWS06421.1"/>
    <property type="molecule type" value="Genomic_DNA"/>
</dbReference>
<evidence type="ECO:0000259" key="10">
    <source>
        <dbReference type="Pfam" id="PF00382"/>
    </source>
</evidence>
<dbReference type="OrthoDB" id="25790at2759"/>
<feature type="non-terminal residue" evidence="11">
    <location>
        <position position="133"/>
    </location>
</feature>
<evidence type="ECO:0000256" key="3">
    <source>
        <dbReference type="ARBA" id="ARBA00022723"/>
    </source>
</evidence>
<keyword evidence="12" id="KW-1185">Reference proteome</keyword>
<comment type="similarity">
    <text evidence="2">Belongs to the TFIIB family.</text>
</comment>
<keyword evidence="9" id="KW-0539">Nucleus</keyword>
<dbReference type="GO" id="GO:0016251">
    <property type="term" value="F:RNA polymerase II general transcription initiation factor activity"/>
    <property type="evidence" value="ECO:0007669"/>
    <property type="project" value="TreeGrafter"/>
</dbReference>
<dbReference type="Gene3D" id="1.10.472.10">
    <property type="entry name" value="Cyclin-like"/>
    <property type="match status" value="1"/>
</dbReference>
<dbReference type="FunFam" id="1.10.472.10:FF:000019">
    <property type="entry name" value="transcription initiation factor IIB"/>
    <property type="match status" value="1"/>
</dbReference>
<dbReference type="Proteomes" id="UP000288716">
    <property type="component" value="Unassembled WGS sequence"/>
</dbReference>
<evidence type="ECO:0000256" key="6">
    <source>
        <dbReference type="ARBA" id="ARBA00022833"/>
    </source>
</evidence>
<dbReference type="PANTHER" id="PTHR11618">
    <property type="entry name" value="TRANSCRIPTION INITIATION FACTOR IIB-RELATED"/>
    <property type="match status" value="1"/>
</dbReference>
<keyword evidence="7" id="KW-0805">Transcription regulation</keyword>
<feature type="domain" description="Transcription factor TFIIB cyclin-like" evidence="10">
    <location>
        <begin position="50"/>
        <end position="133"/>
    </location>
</feature>
<evidence type="ECO:0000256" key="1">
    <source>
        <dbReference type="ARBA" id="ARBA00004123"/>
    </source>
</evidence>
<accession>A0A443QTU1</accession>
<dbReference type="AlphaFoldDB" id="A0A443QTU1"/>
<keyword evidence="5" id="KW-0863">Zinc-finger</keyword>
<dbReference type="Pfam" id="PF00382">
    <property type="entry name" value="TFIIB"/>
    <property type="match status" value="1"/>
</dbReference>
<gene>
    <name evidence="11" type="ORF">B4U80_01980</name>
</gene>
<evidence type="ECO:0000256" key="8">
    <source>
        <dbReference type="ARBA" id="ARBA00023163"/>
    </source>
</evidence>
<dbReference type="CDD" id="cd20551">
    <property type="entry name" value="CYCLIN_TFIIB_rpt1"/>
    <property type="match status" value="1"/>
</dbReference>
<organism evidence="11 12">
    <name type="scientific">Leptotrombidium deliense</name>
    <dbReference type="NCBI Taxonomy" id="299467"/>
    <lineage>
        <taxon>Eukaryota</taxon>
        <taxon>Metazoa</taxon>
        <taxon>Ecdysozoa</taxon>
        <taxon>Arthropoda</taxon>
        <taxon>Chelicerata</taxon>
        <taxon>Arachnida</taxon>
        <taxon>Acari</taxon>
        <taxon>Acariformes</taxon>
        <taxon>Trombidiformes</taxon>
        <taxon>Prostigmata</taxon>
        <taxon>Anystina</taxon>
        <taxon>Parasitengona</taxon>
        <taxon>Trombiculoidea</taxon>
        <taxon>Trombiculidae</taxon>
        <taxon>Leptotrombidium</taxon>
    </lineage>
</organism>
<dbReference type="VEuPathDB" id="VectorBase:LDEU014182"/>
<proteinExistence type="inferred from homology"/>